<dbReference type="RefSeq" id="WP_133590046.1">
    <property type="nucleotide sequence ID" value="NZ_CP037953.1"/>
</dbReference>
<reference evidence="2 3" key="1">
    <citation type="submission" date="2019-03" db="EMBL/GenBank/DDBJ databases">
        <title>Genomic Encyclopedia of Type Strains, Phase IV (KMG-IV): sequencing the most valuable type-strain genomes for metagenomic binning, comparative biology and taxonomic classification.</title>
        <authorList>
            <person name="Goeker M."/>
        </authorList>
    </citation>
    <scope>NUCLEOTIDE SEQUENCE [LARGE SCALE GENOMIC DNA]</scope>
    <source>
        <strain evidence="2 3">DSM 103792</strain>
    </source>
</reference>
<evidence type="ECO:0000313" key="2">
    <source>
        <dbReference type="EMBL" id="TDQ48290.1"/>
    </source>
</evidence>
<protein>
    <submittedName>
        <fullName evidence="2">Uncharacterized protein</fullName>
    </submittedName>
</protein>
<evidence type="ECO:0000313" key="3">
    <source>
        <dbReference type="Proteomes" id="UP000295375"/>
    </source>
</evidence>
<dbReference type="AlphaFoldDB" id="A0A4R6UMG9"/>
<dbReference type="EMBL" id="SNYM01000007">
    <property type="protein sequence ID" value="TDQ48290.1"/>
    <property type="molecule type" value="Genomic_DNA"/>
</dbReference>
<keyword evidence="1" id="KW-1133">Transmembrane helix</keyword>
<name>A0A4R6UMG9_9GAMM</name>
<proteinExistence type="predicted"/>
<sequence>MEYKEKAIEEVRRITSDAKNCRIVNVHPDFMNGTLYVVGFDTDEGKFHNYVYVHKNEIYLAKNEALLLSWISKKTRGLSLLEQIGGSAGIIGLIITLTIVFLVIFRPEAEVPKELWAALTAVLAFYFGSKVAK</sequence>
<evidence type="ECO:0000256" key="1">
    <source>
        <dbReference type="SAM" id="Phobius"/>
    </source>
</evidence>
<dbReference type="OrthoDB" id="9997730at2"/>
<keyword evidence="3" id="KW-1185">Reference proteome</keyword>
<gene>
    <name evidence="2" type="ORF">EV696_10726</name>
</gene>
<feature type="transmembrane region" description="Helical" evidence="1">
    <location>
        <begin position="115"/>
        <end position="132"/>
    </location>
</feature>
<dbReference type="Proteomes" id="UP000295375">
    <property type="component" value="Unassembled WGS sequence"/>
</dbReference>
<keyword evidence="1" id="KW-0472">Membrane</keyword>
<accession>A0A4R6UMG9</accession>
<feature type="transmembrane region" description="Helical" evidence="1">
    <location>
        <begin position="80"/>
        <end position="103"/>
    </location>
</feature>
<organism evidence="2 3">
    <name type="scientific">Permianibacter aggregans</name>
    <dbReference type="NCBI Taxonomy" id="1510150"/>
    <lineage>
        <taxon>Bacteria</taxon>
        <taxon>Pseudomonadati</taxon>
        <taxon>Pseudomonadota</taxon>
        <taxon>Gammaproteobacteria</taxon>
        <taxon>Pseudomonadales</taxon>
        <taxon>Pseudomonadaceae</taxon>
        <taxon>Permianibacter</taxon>
    </lineage>
</organism>
<keyword evidence="1" id="KW-0812">Transmembrane</keyword>
<comment type="caution">
    <text evidence="2">The sequence shown here is derived from an EMBL/GenBank/DDBJ whole genome shotgun (WGS) entry which is preliminary data.</text>
</comment>